<keyword evidence="2" id="KW-1185">Reference proteome</keyword>
<dbReference type="EMBL" id="CAJVPT010032610">
    <property type="protein sequence ID" value="CAG8702001.1"/>
    <property type="molecule type" value="Genomic_DNA"/>
</dbReference>
<comment type="caution">
    <text evidence="1">The sequence shown here is derived from an EMBL/GenBank/DDBJ whole genome shotgun (WGS) entry which is preliminary data.</text>
</comment>
<proteinExistence type="predicted"/>
<sequence length="63" mass="7291">MKISRPIVDYHVTRTMFGQLSEALDDRNQHPKDRNVHIWLTRRRGASRGTSRYLGSAKPNVAE</sequence>
<protein>
    <submittedName>
        <fullName evidence="1">5197_t:CDS:1</fullName>
    </submittedName>
</protein>
<organism evidence="1 2">
    <name type="scientific">Acaulospora colombiana</name>
    <dbReference type="NCBI Taxonomy" id="27376"/>
    <lineage>
        <taxon>Eukaryota</taxon>
        <taxon>Fungi</taxon>
        <taxon>Fungi incertae sedis</taxon>
        <taxon>Mucoromycota</taxon>
        <taxon>Glomeromycotina</taxon>
        <taxon>Glomeromycetes</taxon>
        <taxon>Diversisporales</taxon>
        <taxon>Acaulosporaceae</taxon>
        <taxon>Acaulospora</taxon>
    </lineage>
</organism>
<gene>
    <name evidence="1" type="ORF">ACOLOM_LOCUS10287</name>
</gene>
<evidence type="ECO:0000313" key="1">
    <source>
        <dbReference type="EMBL" id="CAG8702001.1"/>
    </source>
</evidence>
<evidence type="ECO:0000313" key="2">
    <source>
        <dbReference type="Proteomes" id="UP000789525"/>
    </source>
</evidence>
<accession>A0ACA9PED0</accession>
<dbReference type="Proteomes" id="UP000789525">
    <property type="component" value="Unassembled WGS sequence"/>
</dbReference>
<reference evidence="1" key="1">
    <citation type="submission" date="2021-06" db="EMBL/GenBank/DDBJ databases">
        <authorList>
            <person name="Kallberg Y."/>
            <person name="Tangrot J."/>
            <person name="Rosling A."/>
        </authorList>
    </citation>
    <scope>NUCLEOTIDE SEQUENCE</scope>
    <source>
        <strain evidence="1">CL356</strain>
    </source>
</reference>
<name>A0ACA9PED0_9GLOM</name>